<sequence>MAKENYYTCLLFYCLFLSVAQFGGAVPLLGGKKLIVGIPKNKGFDQFVDVKLNSSTNQVVDVTGYSIEVFNATVNHLLQLGFNVSYEFQAFVDRTGKRAGSYDQLLQQIPARKYDVVVGDITIVANRANYVDFTLPYAESSTRMLVRVQQNQHLNMWIFLRPFSWDLWLTVVLACIFIGATLRFMERKVNRNAENESEEGSTRRRPSTAVSMLWLPLVQMVLPERESVAKNCSKFVLVVWLLLAFVLMQSYTASLSSILTLDQLQPTYPTLNDLKRNGEYVGYPTSSYVLDMMVDSFKFDKSKLKECIGIEDYREALDKGSRNGGVAAIFDEEPYIKVFLKRYGSKYYKMVGPYYRTAGFGFAFPRNSSLASYFSRAILNVIESDVMKEIEQKYFGSNEDEELQNQSNASLDSRNLTTHSFAGLFMITGFLTFLAVLVSESPTWQKPLKLAKIHSQTYLFSLLSKKTNQSEDGSMNVSSTQQPNHQEIHSISHEGLPIETLPV</sequence>
<dbReference type="EMBL" id="CM039431">
    <property type="protein sequence ID" value="KAI4335458.1"/>
    <property type="molecule type" value="Genomic_DNA"/>
</dbReference>
<dbReference type="Proteomes" id="UP000828941">
    <property type="component" value="Chromosome 6"/>
</dbReference>
<gene>
    <name evidence="1" type="ORF">L6164_014102</name>
</gene>
<accession>A0ACB9NG39</accession>
<evidence type="ECO:0000313" key="2">
    <source>
        <dbReference type="Proteomes" id="UP000828941"/>
    </source>
</evidence>
<evidence type="ECO:0000313" key="1">
    <source>
        <dbReference type="EMBL" id="KAI4335458.1"/>
    </source>
</evidence>
<name>A0ACB9NG39_BAUVA</name>
<reference evidence="1 2" key="1">
    <citation type="journal article" date="2022" name="DNA Res.">
        <title>Chromosomal-level genome assembly of the orchid tree Bauhinia variegata (Leguminosae; Cercidoideae) supports the allotetraploid origin hypothesis of Bauhinia.</title>
        <authorList>
            <person name="Zhong Y."/>
            <person name="Chen Y."/>
            <person name="Zheng D."/>
            <person name="Pang J."/>
            <person name="Liu Y."/>
            <person name="Luo S."/>
            <person name="Meng S."/>
            <person name="Qian L."/>
            <person name="Wei D."/>
            <person name="Dai S."/>
            <person name="Zhou R."/>
        </authorList>
    </citation>
    <scope>NUCLEOTIDE SEQUENCE [LARGE SCALE GENOMIC DNA]</scope>
    <source>
        <strain evidence="1">BV-YZ2020</strain>
    </source>
</reference>
<keyword evidence="2" id="KW-1185">Reference proteome</keyword>
<organism evidence="1 2">
    <name type="scientific">Bauhinia variegata</name>
    <name type="common">Purple orchid tree</name>
    <name type="synonym">Phanera variegata</name>
    <dbReference type="NCBI Taxonomy" id="167791"/>
    <lineage>
        <taxon>Eukaryota</taxon>
        <taxon>Viridiplantae</taxon>
        <taxon>Streptophyta</taxon>
        <taxon>Embryophyta</taxon>
        <taxon>Tracheophyta</taxon>
        <taxon>Spermatophyta</taxon>
        <taxon>Magnoliopsida</taxon>
        <taxon>eudicotyledons</taxon>
        <taxon>Gunneridae</taxon>
        <taxon>Pentapetalae</taxon>
        <taxon>rosids</taxon>
        <taxon>fabids</taxon>
        <taxon>Fabales</taxon>
        <taxon>Fabaceae</taxon>
        <taxon>Cercidoideae</taxon>
        <taxon>Cercideae</taxon>
        <taxon>Bauhiniinae</taxon>
        <taxon>Bauhinia</taxon>
    </lineage>
</organism>
<proteinExistence type="predicted"/>
<protein>
    <submittedName>
        <fullName evidence="1">Uncharacterized protein</fullName>
    </submittedName>
</protein>
<comment type="caution">
    <text evidence="1">The sequence shown here is derived from an EMBL/GenBank/DDBJ whole genome shotgun (WGS) entry which is preliminary data.</text>
</comment>